<protein>
    <submittedName>
        <fullName evidence="3">Uncharacterized protein</fullName>
    </submittedName>
</protein>
<dbReference type="RefSeq" id="WP_211469024.1">
    <property type="nucleotide sequence ID" value="NZ_JAGSXH010000056.1"/>
</dbReference>
<feature type="region of interest" description="Disordered" evidence="1">
    <location>
        <begin position="1"/>
        <end position="28"/>
    </location>
</feature>
<keyword evidence="2" id="KW-0472">Membrane</keyword>
<dbReference type="AlphaFoldDB" id="A0A8J7WS85"/>
<evidence type="ECO:0000313" key="4">
    <source>
        <dbReference type="Proteomes" id="UP000677913"/>
    </source>
</evidence>
<organism evidence="3 4">
    <name type="scientific">Actinocrinis puniceicyclus</name>
    <dbReference type="NCBI Taxonomy" id="977794"/>
    <lineage>
        <taxon>Bacteria</taxon>
        <taxon>Bacillati</taxon>
        <taxon>Actinomycetota</taxon>
        <taxon>Actinomycetes</taxon>
        <taxon>Catenulisporales</taxon>
        <taxon>Actinospicaceae</taxon>
        <taxon>Actinocrinis</taxon>
    </lineage>
</organism>
<comment type="caution">
    <text evidence="3">The sequence shown here is derived from an EMBL/GenBank/DDBJ whole genome shotgun (WGS) entry which is preliminary data.</text>
</comment>
<name>A0A8J7WS85_9ACTN</name>
<accession>A0A8J7WS85</accession>
<feature type="transmembrane region" description="Helical" evidence="2">
    <location>
        <begin position="238"/>
        <end position="258"/>
    </location>
</feature>
<feature type="transmembrane region" description="Helical" evidence="2">
    <location>
        <begin position="208"/>
        <end position="226"/>
    </location>
</feature>
<dbReference type="EMBL" id="JAGSXH010000056">
    <property type="protein sequence ID" value="MBS2964665.1"/>
    <property type="molecule type" value="Genomic_DNA"/>
</dbReference>
<evidence type="ECO:0000256" key="1">
    <source>
        <dbReference type="SAM" id="MobiDB-lite"/>
    </source>
</evidence>
<evidence type="ECO:0000256" key="2">
    <source>
        <dbReference type="SAM" id="Phobius"/>
    </source>
</evidence>
<feature type="transmembrane region" description="Helical" evidence="2">
    <location>
        <begin position="407"/>
        <end position="425"/>
    </location>
</feature>
<feature type="transmembrane region" description="Helical" evidence="2">
    <location>
        <begin position="37"/>
        <end position="61"/>
    </location>
</feature>
<reference evidence="3" key="1">
    <citation type="submission" date="2021-04" db="EMBL/GenBank/DDBJ databases">
        <title>Genome based classification of Actinospica acidithermotolerans sp. nov., an actinobacterium isolated from an Indonesian hot spring.</title>
        <authorList>
            <person name="Kusuma A.B."/>
            <person name="Putra K.E."/>
            <person name="Nafisah S."/>
            <person name="Loh J."/>
            <person name="Nouioui I."/>
            <person name="Goodfellow M."/>
        </authorList>
    </citation>
    <scope>NUCLEOTIDE SEQUENCE</scope>
    <source>
        <strain evidence="3">DSM 45618</strain>
    </source>
</reference>
<proteinExistence type="predicted"/>
<keyword evidence="2" id="KW-1133">Transmembrane helix</keyword>
<gene>
    <name evidence="3" type="ORF">KGA66_16530</name>
</gene>
<evidence type="ECO:0000313" key="3">
    <source>
        <dbReference type="EMBL" id="MBS2964665.1"/>
    </source>
</evidence>
<keyword evidence="4" id="KW-1185">Reference proteome</keyword>
<dbReference type="Proteomes" id="UP000677913">
    <property type="component" value="Unassembled WGS sequence"/>
</dbReference>
<sequence>MATTTAQAPVSAGGHGSGPGSGPPVARGGRLTTPARLWAVLFTAVVALVAVGATCGATLAARQDSETRSAATAQRLLVNVDELYHALADADATAATALLVGPVPPAPMQQEYLSDITQAEDALASASRDLAGDPTASARLSEVARRMPLYTAEIATAQADNRLGFPVAGAYLREASKLMHDQILTRVKDVADQETAAHAHAQANASGFPVWILVVALLAVLALAAVARELSRSTRRRVNPGVALGVLVALGVVVWSLVAVSSATAGVHRAQADFDRVEAMLQGRDDLALADSYQSLTLVDRGEDGGADFKAEQAALGRIDLLKLDNASGLALAKVSTGMNQVSLTVQDGDYSKAVDMVVGHGGKAAPDTVSATSAACDAALAAAYKADQAAYTADAGAAGSALGGGLWIGPAGALLAALAAAYGINRRLAEYR</sequence>
<keyword evidence="2" id="KW-0812">Transmembrane</keyword>